<name>A0AC34F3H8_9BILA</name>
<accession>A0AC34F3H8</accession>
<dbReference type="Proteomes" id="UP000887579">
    <property type="component" value="Unplaced"/>
</dbReference>
<evidence type="ECO:0000313" key="2">
    <source>
        <dbReference type="WBParaSite" id="ES5_v2.g11471.t1"/>
    </source>
</evidence>
<dbReference type="WBParaSite" id="ES5_v2.g11471.t1">
    <property type="protein sequence ID" value="ES5_v2.g11471.t1"/>
    <property type="gene ID" value="ES5_v2.g11471"/>
</dbReference>
<reference evidence="2" key="1">
    <citation type="submission" date="2022-11" db="UniProtKB">
        <authorList>
            <consortium name="WormBaseParasite"/>
        </authorList>
    </citation>
    <scope>IDENTIFICATION</scope>
</reference>
<organism evidence="1 2">
    <name type="scientific">Panagrolaimus sp. ES5</name>
    <dbReference type="NCBI Taxonomy" id="591445"/>
    <lineage>
        <taxon>Eukaryota</taxon>
        <taxon>Metazoa</taxon>
        <taxon>Ecdysozoa</taxon>
        <taxon>Nematoda</taxon>
        <taxon>Chromadorea</taxon>
        <taxon>Rhabditida</taxon>
        <taxon>Tylenchina</taxon>
        <taxon>Panagrolaimomorpha</taxon>
        <taxon>Panagrolaimoidea</taxon>
        <taxon>Panagrolaimidae</taxon>
        <taxon>Panagrolaimus</taxon>
    </lineage>
</organism>
<protein>
    <submittedName>
        <fullName evidence="2">Uncharacterized protein</fullName>
    </submittedName>
</protein>
<sequence length="176" mass="20647">MDLDLVYIVHMMEDIEHMGHEEFEKVLTVKTEEISFRNLQILCNSPNLTNVTINAKIRGDDNQLVSFEDILALLPNIQRFNLCHCYCTPETPDKLLALKFGKKIQRLRFKYIKSDIDPKKFFLFLVKNLANNAIVAIKFDSMIPYDRRQQLTGILTAIMRGWNAKYPLKIFISFFR</sequence>
<evidence type="ECO:0000313" key="1">
    <source>
        <dbReference type="Proteomes" id="UP000887579"/>
    </source>
</evidence>
<proteinExistence type="predicted"/>